<protein>
    <submittedName>
        <fullName evidence="1">Uncharacterized protein</fullName>
    </submittedName>
</protein>
<evidence type="ECO:0000313" key="2">
    <source>
        <dbReference type="Proteomes" id="UP000307602"/>
    </source>
</evidence>
<accession>A0A4S1DZY8</accession>
<dbReference type="AlphaFoldDB" id="A0A4S1DZY8"/>
<evidence type="ECO:0000313" key="1">
    <source>
        <dbReference type="EMBL" id="TGV03583.1"/>
    </source>
</evidence>
<comment type="caution">
    <text evidence="1">The sequence shown here is derived from an EMBL/GenBank/DDBJ whole genome shotgun (WGS) entry which is preliminary data.</text>
</comment>
<keyword evidence="2" id="KW-1185">Reference proteome</keyword>
<dbReference type="SUPFAM" id="SSF46785">
    <property type="entry name" value="Winged helix' DNA-binding domain"/>
    <property type="match status" value="1"/>
</dbReference>
<dbReference type="InterPro" id="IPR036390">
    <property type="entry name" value="WH_DNA-bd_sf"/>
</dbReference>
<dbReference type="OrthoDB" id="1158125at2"/>
<name>A0A4S1DZY8_9FLAO</name>
<organism evidence="1 2">
    <name type="scientific">Flavivirga rizhaonensis</name>
    <dbReference type="NCBI Taxonomy" id="2559571"/>
    <lineage>
        <taxon>Bacteria</taxon>
        <taxon>Pseudomonadati</taxon>
        <taxon>Bacteroidota</taxon>
        <taxon>Flavobacteriia</taxon>
        <taxon>Flavobacteriales</taxon>
        <taxon>Flavobacteriaceae</taxon>
        <taxon>Flavivirga</taxon>
    </lineage>
</organism>
<dbReference type="Proteomes" id="UP000307602">
    <property type="component" value="Unassembled WGS sequence"/>
</dbReference>
<reference evidence="1 2" key="1">
    <citation type="submission" date="2019-04" db="EMBL/GenBank/DDBJ databases">
        <authorList>
            <person name="Liu A."/>
        </authorList>
    </citation>
    <scope>NUCLEOTIDE SEQUENCE [LARGE SCALE GENOMIC DNA]</scope>
    <source>
        <strain evidence="1 2">RZ03</strain>
    </source>
</reference>
<proteinExistence type="predicted"/>
<dbReference type="EMBL" id="SRSO01000006">
    <property type="protein sequence ID" value="TGV03583.1"/>
    <property type="molecule type" value="Genomic_DNA"/>
</dbReference>
<gene>
    <name evidence="1" type="ORF">EM932_06025</name>
</gene>
<sequence>MIIVNYSIAFKALDHHIKQHNEANDLLSCRIRQAIASTARDIIKIYGLSLIKANNIKALDVDNLPPLKTNNVQLARMANASTRTIQRHLKRLQDANIITHKVWHGSNSGYELWLNPTILLAKCGKAVDTPKEESSPEKIEVIEKQYFKEKHSTTCLHTDSSNTGYINNLLIGVDKLKNVTLPPTSGNKNIRSSLPLTSFLESRNVTGNNFTGYTGKKSAQKIEDAGEKVRIKRVTNQTKGAELSKIDKIRSASLSVYVNSLWKLARNTLYADTHLTEKQKEIAEKLILQWYLPVADKNLSKVHQIYVERIALVKKFIDKDPENRYVQLPNRYFDPKNTAGFTGTRIWWNKHKKRQEEIKMKLILHAQIKRFLNNEKKDTSKQKPRLEFFRECENRIGKLGKPLLLKEFHASIMSPSTQHYLYTNT</sequence>